<dbReference type="Gene3D" id="3.30.70.2970">
    <property type="entry name" value="Protein of unknown function (DUF541), domain 2"/>
    <property type="match status" value="1"/>
</dbReference>
<dbReference type="PANTHER" id="PTHR34387">
    <property type="entry name" value="SLR1258 PROTEIN"/>
    <property type="match status" value="1"/>
</dbReference>
<evidence type="ECO:0000313" key="1">
    <source>
        <dbReference type="EMBL" id="MBG6138206.1"/>
    </source>
</evidence>
<dbReference type="EMBL" id="JADOUF010000001">
    <property type="protein sequence ID" value="MBG6138206.1"/>
    <property type="molecule type" value="Genomic_DNA"/>
</dbReference>
<proteinExistence type="predicted"/>
<protein>
    <submittedName>
        <fullName evidence="1">Uncharacterized protein YggE</fullName>
    </submittedName>
</protein>
<dbReference type="Pfam" id="PF04402">
    <property type="entry name" value="SIMPL"/>
    <property type="match status" value="1"/>
</dbReference>
<gene>
    <name evidence="1" type="ORF">IW245_004400</name>
</gene>
<dbReference type="Proteomes" id="UP000622552">
    <property type="component" value="Unassembled WGS sequence"/>
</dbReference>
<sequence length="206" mass="21169">MRHDGVTVTGVGRVPVTPDVLVANLGAEVTAPSVQSALDRCSAALVSINDVLKRAGVSDRDRQTAGARVFQAFGPNGTPQGWTASQQLTARLRDLGTAGDIVGAAIGAAGDAARLHDLSFAVDNPAEAQTRARDLAFEDAKTKARRYAELAERRLGVVEAVSEGGQSGSPGPGHAMRAMAFGGGPSVEAGELEISAAVEVRWGLLS</sequence>
<accession>A0A8J7GHP1</accession>
<dbReference type="AlphaFoldDB" id="A0A8J7GHP1"/>
<dbReference type="RefSeq" id="WP_197004987.1">
    <property type="nucleotide sequence ID" value="NZ_BONS01000017.1"/>
</dbReference>
<organism evidence="1 2">
    <name type="scientific">Longispora fulva</name>
    <dbReference type="NCBI Taxonomy" id="619741"/>
    <lineage>
        <taxon>Bacteria</taxon>
        <taxon>Bacillati</taxon>
        <taxon>Actinomycetota</taxon>
        <taxon>Actinomycetes</taxon>
        <taxon>Micromonosporales</taxon>
        <taxon>Micromonosporaceae</taxon>
        <taxon>Longispora</taxon>
    </lineage>
</organism>
<name>A0A8J7GHP1_9ACTN</name>
<dbReference type="GO" id="GO:0006974">
    <property type="term" value="P:DNA damage response"/>
    <property type="evidence" value="ECO:0007669"/>
    <property type="project" value="TreeGrafter"/>
</dbReference>
<dbReference type="Gene3D" id="3.30.110.170">
    <property type="entry name" value="Protein of unknown function (DUF541), domain 1"/>
    <property type="match status" value="1"/>
</dbReference>
<dbReference type="InterPro" id="IPR007497">
    <property type="entry name" value="SIMPL/DUF541"/>
</dbReference>
<keyword evidence="2" id="KW-1185">Reference proteome</keyword>
<dbReference type="PANTHER" id="PTHR34387:SF1">
    <property type="entry name" value="PERIPLASMIC IMMUNOGENIC PROTEIN"/>
    <property type="match status" value="1"/>
</dbReference>
<comment type="caution">
    <text evidence="1">The sequence shown here is derived from an EMBL/GenBank/DDBJ whole genome shotgun (WGS) entry which is preliminary data.</text>
</comment>
<evidence type="ECO:0000313" key="2">
    <source>
        <dbReference type="Proteomes" id="UP000622552"/>
    </source>
</evidence>
<dbReference type="InterPro" id="IPR052022">
    <property type="entry name" value="26kDa_periplasmic_antigen"/>
</dbReference>
<reference evidence="1" key="1">
    <citation type="submission" date="2020-11" db="EMBL/GenBank/DDBJ databases">
        <title>Sequencing the genomes of 1000 actinobacteria strains.</title>
        <authorList>
            <person name="Klenk H.-P."/>
        </authorList>
    </citation>
    <scope>NUCLEOTIDE SEQUENCE</scope>
    <source>
        <strain evidence="1">DSM 45356</strain>
    </source>
</reference>